<dbReference type="NCBIfam" id="TIGR00654">
    <property type="entry name" value="PhzF_family"/>
    <property type="match status" value="1"/>
</dbReference>
<protein>
    <submittedName>
        <fullName evidence="4">Phenazine biosynthesis protein PhzF family</fullName>
    </submittedName>
</protein>
<feature type="active site" evidence="3">
    <location>
        <position position="46"/>
    </location>
</feature>
<dbReference type="OrthoDB" id="9788221at2"/>
<dbReference type="EMBL" id="FNGS01000002">
    <property type="protein sequence ID" value="SDL42372.1"/>
    <property type="molecule type" value="Genomic_DNA"/>
</dbReference>
<sequence>MTLTMYQVDAFARQVFTGNPAAICLLANWLDDSLMQQIAMENNLAETAFVVANGNRYDIRWFTPTVEVDLCGHATLAAAYILFRFGGVDGDRIDFHSHRSGPLGVARAGELLTLNFPTDEYHPVPLTPELTGPFNRVPKEAYRGKTDYMLVFDSEDDIRALEPRMREVAAIQARGIIATAPGTEVDFVSRFFGPASGIDEDPVTGSAHTTLIPYWANRLGKTKLAAVQLSSRTGKVTCTYLEKRVEIGGNARLFMKGEIYLPND</sequence>
<dbReference type="RefSeq" id="WP_093198123.1">
    <property type="nucleotide sequence ID" value="NZ_FNGS01000002.1"/>
</dbReference>
<dbReference type="SUPFAM" id="SSF54506">
    <property type="entry name" value="Diaminopimelate epimerase-like"/>
    <property type="match status" value="1"/>
</dbReference>
<dbReference type="STRING" id="563176.SAMN04488090_0801"/>
<evidence type="ECO:0000256" key="2">
    <source>
        <dbReference type="ARBA" id="ARBA00023235"/>
    </source>
</evidence>
<evidence type="ECO:0000256" key="3">
    <source>
        <dbReference type="PIRSR" id="PIRSR016184-1"/>
    </source>
</evidence>
<dbReference type="Gene3D" id="3.10.310.10">
    <property type="entry name" value="Diaminopimelate Epimerase, Chain A, domain 1"/>
    <property type="match status" value="2"/>
</dbReference>
<dbReference type="Pfam" id="PF02567">
    <property type="entry name" value="PhzC-PhzF"/>
    <property type="match status" value="1"/>
</dbReference>
<evidence type="ECO:0000313" key="4">
    <source>
        <dbReference type="EMBL" id="SDL42372.1"/>
    </source>
</evidence>
<dbReference type="PIRSF" id="PIRSF016184">
    <property type="entry name" value="PhzC_PhzF"/>
    <property type="match status" value="1"/>
</dbReference>
<dbReference type="Proteomes" id="UP000198901">
    <property type="component" value="Unassembled WGS sequence"/>
</dbReference>
<dbReference type="GO" id="GO:0016853">
    <property type="term" value="F:isomerase activity"/>
    <property type="evidence" value="ECO:0007669"/>
    <property type="project" value="UniProtKB-KW"/>
</dbReference>
<accession>A0A1G9JY74</accession>
<organism evidence="4 5">
    <name type="scientific">Siphonobacter aquaeclarae</name>
    <dbReference type="NCBI Taxonomy" id="563176"/>
    <lineage>
        <taxon>Bacteria</taxon>
        <taxon>Pseudomonadati</taxon>
        <taxon>Bacteroidota</taxon>
        <taxon>Cytophagia</taxon>
        <taxon>Cytophagales</taxon>
        <taxon>Cytophagaceae</taxon>
        <taxon>Siphonobacter</taxon>
    </lineage>
</organism>
<evidence type="ECO:0000313" key="5">
    <source>
        <dbReference type="Proteomes" id="UP000198901"/>
    </source>
</evidence>
<dbReference type="PANTHER" id="PTHR13774:SF17">
    <property type="entry name" value="PHENAZINE BIOSYNTHESIS-LIKE DOMAIN-CONTAINING PROTEIN"/>
    <property type="match status" value="1"/>
</dbReference>
<proteinExistence type="inferred from homology"/>
<reference evidence="4 5" key="1">
    <citation type="submission" date="2016-10" db="EMBL/GenBank/DDBJ databases">
        <authorList>
            <person name="de Groot N.N."/>
        </authorList>
    </citation>
    <scope>NUCLEOTIDE SEQUENCE [LARGE SCALE GENOMIC DNA]</scope>
    <source>
        <strain evidence="4 5">DSM 21668</strain>
    </source>
</reference>
<keyword evidence="2" id="KW-0413">Isomerase</keyword>
<dbReference type="GO" id="GO:0005737">
    <property type="term" value="C:cytoplasm"/>
    <property type="evidence" value="ECO:0007669"/>
    <property type="project" value="TreeGrafter"/>
</dbReference>
<evidence type="ECO:0000256" key="1">
    <source>
        <dbReference type="ARBA" id="ARBA00008270"/>
    </source>
</evidence>
<dbReference type="InterPro" id="IPR003719">
    <property type="entry name" value="Phenazine_PhzF-like"/>
</dbReference>
<name>A0A1G9JY74_9BACT</name>
<keyword evidence="5" id="KW-1185">Reference proteome</keyword>
<gene>
    <name evidence="4" type="ORF">SAMN04488090_0801</name>
</gene>
<comment type="similarity">
    <text evidence="1">Belongs to the PhzF family.</text>
</comment>
<dbReference type="PANTHER" id="PTHR13774">
    <property type="entry name" value="PHENAZINE BIOSYNTHESIS PROTEIN"/>
    <property type="match status" value="1"/>
</dbReference>
<dbReference type="AlphaFoldDB" id="A0A1G9JY74"/>